<reference evidence="16 17" key="1">
    <citation type="submission" date="2014-04" db="EMBL/GenBank/DDBJ databases">
        <authorList>
            <consortium name="DOE Joint Genome Institute"/>
            <person name="Kuo A."/>
            <person name="Zuccaro A."/>
            <person name="Kohler A."/>
            <person name="Nagy L.G."/>
            <person name="Floudas D."/>
            <person name="Copeland A."/>
            <person name="Barry K.W."/>
            <person name="Cichocki N."/>
            <person name="Veneault-Fourrey C."/>
            <person name="LaButti K."/>
            <person name="Lindquist E.A."/>
            <person name="Lipzen A."/>
            <person name="Lundell T."/>
            <person name="Morin E."/>
            <person name="Murat C."/>
            <person name="Sun H."/>
            <person name="Tunlid A."/>
            <person name="Henrissat B."/>
            <person name="Grigoriev I.V."/>
            <person name="Hibbett D.S."/>
            <person name="Martin F."/>
            <person name="Nordberg H.P."/>
            <person name="Cantor M.N."/>
            <person name="Hua S.X."/>
        </authorList>
    </citation>
    <scope>NUCLEOTIDE SEQUENCE [LARGE SCALE GENOMIC DNA]</scope>
    <source>
        <strain evidence="16 17">MAFF 305830</strain>
    </source>
</reference>
<dbReference type="InterPro" id="IPR036250">
    <property type="entry name" value="AcylCo_DH-like_C"/>
</dbReference>
<evidence type="ECO:0000256" key="11">
    <source>
        <dbReference type="PIRSR" id="PIRSR634183-3"/>
    </source>
</evidence>
<feature type="binding site" evidence="11">
    <location>
        <begin position="396"/>
        <end position="400"/>
    </location>
    <ligand>
        <name>FAD</name>
        <dbReference type="ChEBI" id="CHEBI:57692"/>
    </ligand>
</feature>
<dbReference type="InterPro" id="IPR034183">
    <property type="entry name" value="IVD"/>
</dbReference>
<keyword evidence="17" id="KW-1185">Reference proteome</keyword>
<dbReference type="PANTHER" id="PTHR43884:SF18">
    <property type="entry name" value="ISOVALERYL-COENZYME A DEHYDROGENASE"/>
    <property type="match status" value="1"/>
</dbReference>
<dbReference type="Pfam" id="PF02770">
    <property type="entry name" value="Acyl-CoA_dh_M"/>
    <property type="match status" value="1"/>
</dbReference>
<dbReference type="STRING" id="933852.A0A0C2X5R1"/>
<evidence type="ECO:0000256" key="1">
    <source>
        <dbReference type="ARBA" id="ARBA00001974"/>
    </source>
</evidence>
<keyword evidence="6" id="KW-0809">Transit peptide</keyword>
<keyword evidence="8" id="KW-0496">Mitochondrion</keyword>
<evidence type="ECO:0000256" key="12">
    <source>
        <dbReference type="RuleBase" id="RU362125"/>
    </source>
</evidence>
<organism evidence="16 17">
    <name type="scientific">Serendipita vermifera MAFF 305830</name>
    <dbReference type="NCBI Taxonomy" id="933852"/>
    <lineage>
        <taxon>Eukaryota</taxon>
        <taxon>Fungi</taxon>
        <taxon>Dikarya</taxon>
        <taxon>Basidiomycota</taxon>
        <taxon>Agaricomycotina</taxon>
        <taxon>Agaricomycetes</taxon>
        <taxon>Sebacinales</taxon>
        <taxon>Serendipitaceae</taxon>
        <taxon>Serendipita</taxon>
    </lineage>
</organism>
<dbReference type="GO" id="GO:0050660">
    <property type="term" value="F:flavin adenine dinucleotide binding"/>
    <property type="evidence" value="ECO:0007669"/>
    <property type="project" value="InterPro"/>
</dbReference>
<feature type="binding site" evidence="11">
    <location>
        <position position="328"/>
    </location>
    <ligand>
        <name>FAD</name>
        <dbReference type="ChEBI" id="CHEBI:57692"/>
    </ligand>
</feature>
<evidence type="ECO:0000259" key="14">
    <source>
        <dbReference type="Pfam" id="PF02770"/>
    </source>
</evidence>
<reference evidence="17" key="2">
    <citation type="submission" date="2015-01" db="EMBL/GenBank/DDBJ databases">
        <title>Evolutionary Origins and Diversification of the Mycorrhizal Mutualists.</title>
        <authorList>
            <consortium name="DOE Joint Genome Institute"/>
            <consortium name="Mycorrhizal Genomics Consortium"/>
            <person name="Kohler A."/>
            <person name="Kuo A."/>
            <person name="Nagy L.G."/>
            <person name="Floudas D."/>
            <person name="Copeland A."/>
            <person name="Barry K.W."/>
            <person name="Cichocki N."/>
            <person name="Veneault-Fourrey C."/>
            <person name="LaButti K."/>
            <person name="Lindquist E.A."/>
            <person name="Lipzen A."/>
            <person name="Lundell T."/>
            <person name="Morin E."/>
            <person name="Murat C."/>
            <person name="Riley R."/>
            <person name="Ohm R."/>
            <person name="Sun H."/>
            <person name="Tunlid A."/>
            <person name="Henrissat B."/>
            <person name="Grigoriev I.V."/>
            <person name="Hibbett D.S."/>
            <person name="Martin F."/>
        </authorList>
    </citation>
    <scope>NUCLEOTIDE SEQUENCE [LARGE SCALE GENOMIC DNA]</scope>
    <source>
        <strain evidence="17">MAFF 305830</strain>
    </source>
</reference>
<gene>
    <name evidence="16" type="ORF">M408DRAFT_331710</name>
</gene>
<evidence type="ECO:0000256" key="5">
    <source>
        <dbReference type="ARBA" id="ARBA00022827"/>
    </source>
</evidence>
<sequence>MNHLSTQMRSSCSRVTRTLARPTRLGNQATSITGLRARLSRDISSSSMRKEDAFNGFYNMAVAGLTDEQVEFRASIEKFAQQELLPKAGEIDRTNQFPMEMWKAFGDMGLLGITCSSDYGGLEMGYFMHVIAMEELSRASASVALSYGAHSNLCVNQIHRHGTKEQKRKYLPPLIAGDKIGALAMSEHAAGSDVVSMKLKATKKEGRWVLDGTKFWITNGPIADTLVVYAKTSPEKGSKGITAFIVEKGMPGFRTGTKLDKVGMRGSDTAELIFEGCEIPEENVLGQVDRGASVLMSGLDLERLVLSGGPLGIAQAAFTTAVLYTHERNQFSKPVATFQLMQGKIADMYVQLNSARSYVYAVARACDRGEISRRDCAGAILYSTEKAIAVAEEAMQCLGGNGYINEYPTGRYLRDARLYAVGAGTQEIRRMLIGREFNEEILGKSKPLAQ</sequence>
<dbReference type="FunFam" id="1.20.140.10:FF:000003">
    <property type="entry name" value="isovaleryl-CoA dehydrogenase, mitochondrial"/>
    <property type="match status" value="1"/>
</dbReference>
<feature type="binding site" evidence="10">
    <location>
        <begin position="238"/>
        <end position="239"/>
    </location>
    <ligand>
        <name>substrate</name>
    </ligand>
</feature>
<evidence type="ECO:0008006" key="18">
    <source>
        <dbReference type="Google" id="ProtNLM"/>
    </source>
</evidence>
<dbReference type="EMBL" id="KN824322">
    <property type="protein sequence ID" value="KIM24612.1"/>
    <property type="molecule type" value="Genomic_DNA"/>
</dbReference>
<dbReference type="Gene3D" id="1.20.140.10">
    <property type="entry name" value="Butyryl-CoA Dehydrogenase, subunit A, domain 3"/>
    <property type="match status" value="1"/>
</dbReference>
<keyword evidence="7 12" id="KW-0560">Oxidoreductase</keyword>
<dbReference type="GO" id="GO:0008470">
    <property type="term" value="F:3-methylbutanoyl-CoA dehydrogenase activity"/>
    <property type="evidence" value="ECO:0007669"/>
    <property type="project" value="TreeGrafter"/>
</dbReference>
<dbReference type="InterPro" id="IPR009100">
    <property type="entry name" value="AcylCoA_DH/oxidase_NM_dom_sf"/>
</dbReference>
<feature type="active site" description="Proton acceptor" evidence="9">
    <location>
        <position position="302"/>
    </location>
</feature>
<evidence type="ECO:0000256" key="10">
    <source>
        <dbReference type="PIRSR" id="PIRSR634183-2"/>
    </source>
</evidence>
<feature type="binding site" evidence="10">
    <location>
        <position position="192"/>
    </location>
    <ligand>
        <name>substrate</name>
    </ligand>
</feature>
<feature type="binding site" evidence="11">
    <location>
        <begin position="216"/>
        <end position="218"/>
    </location>
    <ligand>
        <name>FAD</name>
        <dbReference type="ChEBI" id="CHEBI:57692"/>
    </ligand>
</feature>
<evidence type="ECO:0000256" key="8">
    <source>
        <dbReference type="ARBA" id="ARBA00023128"/>
    </source>
</evidence>
<dbReference type="InterPro" id="IPR006089">
    <property type="entry name" value="Acyl-CoA_DH_CS"/>
</dbReference>
<accession>A0A0C2X5R1</accession>
<proteinExistence type="inferred from homology"/>
<feature type="binding site" evidence="11">
    <location>
        <begin position="425"/>
        <end position="427"/>
    </location>
    <ligand>
        <name>FAD</name>
        <dbReference type="ChEBI" id="CHEBI:57692"/>
    </ligand>
</feature>
<evidence type="ECO:0000256" key="4">
    <source>
        <dbReference type="ARBA" id="ARBA00022630"/>
    </source>
</evidence>
<dbReference type="CDD" id="cd01156">
    <property type="entry name" value="IVD"/>
    <property type="match status" value="1"/>
</dbReference>
<feature type="binding site" evidence="11">
    <location>
        <begin position="183"/>
        <end position="192"/>
    </location>
    <ligand>
        <name>FAD</name>
        <dbReference type="ChEBI" id="CHEBI:57692"/>
    </ligand>
</feature>
<dbReference type="PROSITE" id="PS00073">
    <property type="entry name" value="ACYL_COA_DH_2"/>
    <property type="match status" value="1"/>
</dbReference>
<dbReference type="PROSITE" id="PS00072">
    <property type="entry name" value="ACYL_COA_DH_1"/>
    <property type="match status" value="1"/>
</dbReference>
<feature type="domain" description="Acyl-CoA dehydrogenase/oxidase C-terminal" evidence="13">
    <location>
        <begin position="289"/>
        <end position="436"/>
    </location>
</feature>
<dbReference type="Gene3D" id="2.40.110.10">
    <property type="entry name" value="Butyryl-CoA Dehydrogenase, subunit A, domain 2"/>
    <property type="match status" value="1"/>
</dbReference>
<name>A0A0C2X5R1_SERVB</name>
<dbReference type="Proteomes" id="UP000054097">
    <property type="component" value="Unassembled WGS sequence"/>
</dbReference>
<feature type="binding site" evidence="10">
    <location>
        <begin position="300"/>
        <end position="303"/>
    </location>
    <ligand>
        <name>substrate</name>
    </ligand>
</feature>
<comment type="subcellular location">
    <subcellularLocation>
        <location evidence="2">Mitochondrion</location>
    </subcellularLocation>
</comment>
<dbReference type="FunFam" id="2.40.110.10:FF:000004">
    <property type="entry name" value="Isovaleryl-CoA dehydrogenase, mitochondrial"/>
    <property type="match status" value="1"/>
</dbReference>
<evidence type="ECO:0000256" key="3">
    <source>
        <dbReference type="ARBA" id="ARBA00009347"/>
    </source>
</evidence>
<protein>
    <recommendedName>
        <fullName evidence="18">Isovaleryl-CoA dehydrogenase</fullName>
    </recommendedName>
</protein>
<dbReference type="InterPro" id="IPR046373">
    <property type="entry name" value="Acyl-CoA_Oxase/DH_mid-dom_sf"/>
</dbReference>
<dbReference type="SUPFAM" id="SSF47203">
    <property type="entry name" value="Acyl-CoA dehydrogenase C-terminal domain-like"/>
    <property type="match status" value="1"/>
</dbReference>
<dbReference type="FunFam" id="1.10.540.10:FF:000007">
    <property type="entry name" value="Isovaleryl-CoA dehydrogenase, mitochondrial"/>
    <property type="match status" value="1"/>
</dbReference>
<dbReference type="InterPro" id="IPR009075">
    <property type="entry name" value="AcylCo_DH/oxidase_C"/>
</dbReference>
<dbReference type="InterPro" id="IPR013786">
    <property type="entry name" value="AcylCoA_DH/ox_N"/>
</dbReference>
<dbReference type="SUPFAM" id="SSF56645">
    <property type="entry name" value="Acyl-CoA dehydrogenase NM domain-like"/>
    <property type="match status" value="1"/>
</dbReference>
<dbReference type="OrthoDB" id="9988775at2759"/>
<dbReference type="Pfam" id="PF00441">
    <property type="entry name" value="Acyl-CoA_dh_1"/>
    <property type="match status" value="1"/>
</dbReference>
<evidence type="ECO:0000256" key="9">
    <source>
        <dbReference type="PIRSR" id="PIRSR634183-1"/>
    </source>
</evidence>
<dbReference type="Gene3D" id="1.10.540.10">
    <property type="entry name" value="Acyl-CoA dehydrogenase/oxidase, N-terminal domain"/>
    <property type="match status" value="1"/>
</dbReference>
<dbReference type="PANTHER" id="PTHR43884">
    <property type="entry name" value="ACYL-COA DEHYDROGENASE"/>
    <property type="match status" value="1"/>
</dbReference>
<evidence type="ECO:0000256" key="2">
    <source>
        <dbReference type="ARBA" id="ARBA00004173"/>
    </source>
</evidence>
<evidence type="ECO:0000259" key="15">
    <source>
        <dbReference type="Pfam" id="PF02771"/>
    </source>
</evidence>
<feature type="domain" description="Acyl-CoA oxidase/dehydrogenase middle" evidence="14">
    <location>
        <begin position="182"/>
        <end position="277"/>
    </location>
</feature>
<comment type="similarity">
    <text evidence="3 12">Belongs to the acyl-CoA dehydrogenase family.</text>
</comment>
<dbReference type="AlphaFoldDB" id="A0A0C2X5R1"/>
<evidence type="ECO:0000313" key="16">
    <source>
        <dbReference type="EMBL" id="KIM24612.1"/>
    </source>
</evidence>
<comment type="cofactor">
    <cofactor evidence="1 11 12">
        <name>FAD</name>
        <dbReference type="ChEBI" id="CHEBI:57692"/>
    </cofactor>
</comment>
<feature type="domain" description="Acyl-CoA dehydrogenase/oxidase N-terminal" evidence="15">
    <location>
        <begin position="66"/>
        <end position="178"/>
    </location>
</feature>
<evidence type="ECO:0000256" key="7">
    <source>
        <dbReference type="ARBA" id="ARBA00023002"/>
    </source>
</evidence>
<dbReference type="InterPro" id="IPR037069">
    <property type="entry name" value="AcylCoA_DH/ox_N_sf"/>
</dbReference>
<dbReference type="InterPro" id="IPR006091">
    <property type="entry name" value="Acyl-CoA_Oxase/DH_mid-dom"/>
</dbReference>
<dbReference type="GO" id="GO:0005739">
    <property type="term" value="C:mitochondrion"/>
    <property type="evidence" value="ECO:0007669"/>
    <property type="project" value="UniProtKB-SubCell"/>
</dbReference>
<dbReference type="Pfam" id="PF02771">
    <property type="entry name" value="Acyl-CoA_dh_N"/>
    <property type="match status" value="1"/>
</dbReference>
<evidence type="ECO:0000256" key="6">
    <source>
        <dbReference type="ARBA" id="ARBA00022946"/>
    </source>
</evidence>
<dbReference type="GO" id="GO:0006552">
    <property type="term" value="P:L-leucine catabolic process"/>
    <property type="evidence" value="ECO:0007669"/>
    <property type="project" value="TreeGrafter"/>
</dbReference>
<dbReference type="HOGENOM" id="CLU_018204_0_1_1"/>
<evidence type="ECO:0000313" key="17">
    <source>
        <dbReference type="Proteomes" id="UP000054097"/>
    </source>
</evidence>
<feature type="binding site" evidence="10">
    <location>
        <begin position="423"/>
        <end position="424"/>
    </location>
    <ligand>
        <name>substrate</name>
    </ligand>
</feature>
<keyword evidence="4 12" id="KW-0285">Flavoprotein</keyword>
<feature type="binding site" evidence="11">
    <location>
        <position position="339"/>
    </location>
    <ligand>
        <name>FAD</name>
        <dbReference type="ChEBI" id="CHEBI:57692"/>
    </ligand>
</feature>
<evidence type="ECO:0000259" key="13">
    <source>
        <dbReference type="Pfam" id="PF00441"/>
    </source>
</evidence>
<keyword evidence="5 11" id="KW-0274">FAD</keyword>